<keyword evidence="2 5" id="KW-0812">Transmembrane</keyword>
<dbReference type="PANTHER" id="PTHR37422:SF23">
    <property type="entry name" value="TEICHURONIC ACID BIOSYNTHESIS PROTEIN TUAE"/>
    <property type="match status" value="1"/>
</dbReference>
<evidence type="ECO:0000313" key="8">
    <source>
        <dbReference type="Proteomes" id="UP000259465"/>
    </source>
</evidence>
<dbReference type="GO" id="GO:0016874">
    <property type="term" value="F:ligase activity"/>
    <property type="evidence" value="ECO:0007669"/>
    <property type="project" value="UniProtKB-KW"/>
</dbReference>
<reference evidence="7 8" key="1">
    <citation type="submission" date="2018-08" db="EMBL/GenBank/DDBJ databases">
        <title>Complete genome sequence of JP2-74.</title>
        <authorList>
            <person name="Wu L."/>
        </authorList>
    </citation>
    <scope>NUCLEOTIDE SEQUENCE [LARGE SCALE GENOMIC DNA]</scope>
    <source>
        <strain evidence="7 8">JP2-74</strain>
    </source>
</reference>
<feature type="transmembrane region" description="Helical" evidence="5">
    <location>
        <begin position="233"/>
        <end position="251"/>
    </location>
</feature>
<feature type="transmembrane region" description="Helical" evidence="5">
    <location>
        <begin position="282"/>
        <end position="301"/>
    </location>
</feature>
<keyword evidence="8" id="KW-1185">Reference proteome</keyword>
<feature type="transmembrane region" description="Helical" evidence="5">
    <location>
        <begin position="105"/>
        <end position="122"/>
    </location>
</feature>
<dbReference type="EMBL" id="CP031968">
    <property type="protein sequence ID" value="AXT48279.1"/>
    <property type="molecule type" value="Genomic_DNA"/>
</dbReference>
<feature type="transmembrane region" description="Helical" evidence="5">
    <location>
        <begin position="134"/>
        <end position="152"/>
    </location>
</feature>
<evidence type="ECO:0000313" key="7">
    <source>
        <dbReference type="EMBL" id="AXT48279.1"/>
    </source>
</evidence>
<evidence type="ECO:0000259" key="6">
    <source>
        <dbReference type="Pfam" id="PF04932"/>
    </source>
</evidence>
<evidence type="ECO:0000256" key="5">
    <source>
        <dbReference type="SAM" id="Phobius"/>
    </source>
</evidence>
<dbReference type="GO" id="GO:0016020">
    <property type="term" value="C:membrane"/>
    <property type="evidence" value="ECO:0007669"/>
    <property type="project" value="UniProtKB-SubCell"/>
</dbReference>
<feature type="transmembrane region" description="Helical" evidence="5">
    <location>
        <begin position="203"/>
        <end position="221"/>
    </location>
</feature>
<dbReference type="InterPro" id="IPR007016">
    <property type="entry name" value="O-antigen_ligase-rel_domated"/>
</dbReference>
<evidence type="ECO:0000256" key="1">
    <source>
        <dbReference type="ARBA" id="ARBA00004141"/>
    </source>
</evidence>
<name>A0AAD0W9D7_9NEIS</name>
<dbReference type="InterPro" id="IPR051533">
    <property type="entry name" value="WaaL-like"/>
</dbReference>
<dbReference type="AlphaFoldDB" id="A0AAD0W9D7"/>
<protein>
    <submittedName>
        <fullName evidence="7">O-antigen ligase family protein</fullName>
    </submittedName>
</protein>
<sequence>MSIGLCVVSENLAIRPANAVRRSAWPLCQPGRWPRPWKNFCMNDHLSIEPRWHGRLAVGLSLAFLTLANVSHTIALRYVILLVMLILVAKDYAGLKRQWREQRGPVVAVGAFLLYALLHTLLLSMWPEASASEFRSQLLIGGLWFAAGLALFRTPRRWTISDLVIVAGCVLALAEFGHGAYVYLTTGSWPYNEVYTTATKLEFTFFMNFVLAFIVAAFCFGQRTQPLTRFPRWILGLAAALILFVSLKAGARNGMIGLVYLMLSMLLVYSVFEGLKIGWGKTLLIAGVVLAAAGSIAAYTIKQDSRNQVFVESAAAGWHYAGTKAWLRMEPYPKMANGQSVDPSAYERVAWIHSGLDLIAAKPMGYGYSRNAFTNALTATGHPNQVGHSHSGFIDLGVGLGVVGIALWLAFCGVLIWTGYQAFRLRRDTLGLVLMLVSCGFLGRMLLESVNKDHMLHIFLFTAAALLAELRQREKGAAHE</sequence>
<feature type="transmembrane region" description="Helical" evidence="5">
    <location>
        <begin position="74"/>
        <end position="93"/>
    </location>
</feature>
<keyword evidence="3 5" id="KW-1133">Transmembrane helix</keyword>
<evidence type="ECO:0000256" key="4">
    <source>
        <dbReference type="ARBA" id="ARBA00023136"/>
    </source>
</evidence>
<dbReference type="PANTHER" id="PTHR37422">
    <property type="entry name" value="TEICHURONIC ACID BIOSYNTHESIS PROTEIN TUAE"/>
    <property type="match status" value="1"/>
</dbReference>
<gene>
    <name evidence="7" type="ORF">D1345_19845</name>
</gene>
<evidence type="ECO:0000256" key="2">
    <source>
        <dbReference type="ARBA" id="ARBA00022692"/>
    </source>
</evidence>
<proteinExistence type="predicted"/>
<feature type="transmembrane region" description="Helical" evidence="5">
    <location>
        <begin position="429"/>
        <end position="447"/>
    </location>
</feature>
<comment type="subcellular location">
    <subcellularLocation>
        <location evidence="1">Membrane</location>
        <topology evidence="1">Multi-pass membrane protein</topology>
    </subcellularLocation>
</comment>
<organism evidence="7 8">
    <name type="scientific">Chromobacterium rhizoryzae</name>
    <dbReference type="NCBI Taxonomy" id="1778675"/>
    <lineage>
        <taxon>Bacteria</taxon>
        <taxon>Pseudomonadati</taxon>
        <taxon>Pseudomonadota</taxon>
        <taxon>Betaproteobacteria</taxon>
        <taxon>Neisseriales</taxon>
        <taxon>Chromobacteriaceae</taxon>
        <taxon>Chromobacterium</taxon>
    </lineage>
</organism>
<keyword evidence="7" id="KW-0436">Ligase</keyword>
<feature type="transmembrane region" description="Helical" evidence="5">
    <location>
        <begin position="164"/>
        <end position="183"/>
    </location>
</feature>
<feature type="domain" description="O-antigen ligase-related" evidence="6">
    <location>
        <begin position="238"/>
        <end position="409"/>
    </location>
</feature>
<feature type="transmembrane region" description="Helical" evidence="5">
    <location>
        <begin position="396"/>
        <end position="417"/>
    </location>
</feature>
<dbReference type="KEGG" id="crz:D1345_19845"/>
<keyword evidence="4 5" id="KW-0472">Membrane</keyword>
<dbReference type="Pfam" id="PF04932">
    <property type="entry name" value="Wzy_C"/>
    <property type="match status" value="1"/>
</dbReference>
<evidence type="ECO:0000256" key="3">
    <source>
        <dbReference type="ARBA" id="ARBA00022989"/>
    </source>
</evidence>
<feature type="transmembrane region" description="Helical" evidence="5">
    <location>
        <begin position="257"/>
        <end position="275"/>
    </location>
</feature>
<accession>A0AAD0W9D7</accession>
<dbReference type="Proteomes" id="UP000259465">
    <property type="component" value="Chromosome"/>
</dbReference>